<keyword evidence="11" id="KW-1185">Reference proteome</keyword>
<gene>
    <name evidence="8 10" type="primary">acpS</name>
    <name evidence="10" type="ORF">PRHACTZTBTEA_546</name>
</gene>
<accession>A0ABM9NPQ0</accession>
<keyword evidence="7 8" id="KW-0275">Fatty acid biosynthesis</keyword>
<dbReference type="Pfam" id="PF01648">
    <property type="entry name" value="ACPS"/>
    <property type="match status" value="1"/>
</dbReference>
<keyword evidence="3 8" id="KW-0479">Metal-binding</keyword>
<evidence type="ECO:0000256" key="2">
    <source>
        <dbReference type="ARBA" id="ARBA00022679"/>
    </source>
</evidence>
<name>A0ABM9NPQ0_9GAMM</name>
<organism evidence="10 11">
    <name type="scientific">Candidatus Providencia siddallii</name>
    <dbReference type="NCBI Taxonomy" id="1715285"/>
    <lineage>
        <taxon>Bacteria</taxon>
        <taxon>Pseudomonadati</taxon>
        <taxon>Pseudomonadota</taxon>
        <taxon>Gammaproteobacteria</taxon>
        <taxon>Enterobacterales</taxon>
        <taxon>Morganellaceae</taxon>
        <taxon>Providencia</taxon>
    </lineage>
</organism>
<evidence type="ECO:0000256" key="5">
    <source>
        <dbReference type="ARBA" id="ARBA00022842"/>
    </source>
</evidence>
<reference evidence="10" key="1">
    <citation type="submission" date="2024-04" db="EMBL/GenBank/DDBJ databases">
        <authorList>
            <person name="Manzano-Marin A."/>
            <person name="Manzano-Marin A."/>
            <person name="Alejandro Manzano Marin A."/>
        </authorList>
    </citation>
    <scope>NUCLEOTIDE SEQUENCE [LARGE SCALE GENOMIC DNA]</scope>
    <source>
        <strain evidence="10">TABTEA</strain>
    </source>
</reference>
<dbReference type="InterPro" id="IPR037143">
    <property type="entry name" value="4-PPantetheinyl_Trfase_dom_sf"/>
</dbReference>
<dbReference type="EC" id="2.7.8.7" evidence="8"/>
<feature type="domain" description="4'-phosphopantetheinyl transferase" evidence="9">
    <location>
        <begin position="5"/>
        <end position="121"/>
    </location>
</feature>
<dbReference type="Gene3D" id="3.90.470.20">
    <property type="entry name" value="4'-phosphopantetheinyl transferase domain"/>
    <property type="match status" value="1"/>
</dbReference>
<keyword evidence="5 8" id="KW-0460">Magnesium</keyword>
<dbReference type="GO" id="GO:0008897">
    <property type="term" value="F:holo-[acyl-carrier-protein] synthase activity"/>
    <property type="evidence" value="ECO:0007669"/>
    <property type="project" value="UniProtKB-EC"/>
</dbReference>
<dbReference type="HAMAP" id="MF_00101">
    <property type="entry name" value="AcpS"/>
    <property type="match status" value="1"/>
</dbReference>
<evidence type="ECO:0000313" key="10">
    <source>
        <dbReference type="EMBL" id="CAL1329456.1"/>
    </source>
</evidence>
<dbReference type="Proteomes" id="UP001497533">
    <property type="component" value="Chromosome"/>
</dbReference>
<dbReference type="InterPro" id="IPR004568">
    <property type="entry name" value="Ppantetheine-prot_Trfase_dom"/>
</dbReference>
<keyword evidence="4 8" id="KW-0276">Fatty acid metabolism</keyword>
<protein>
    <recommendedName>
        <fullName evidence="8">Holo-[acyl-carrier-protein] synthase</fullName>
        <shortName evidence="8">Holo-ACP synthase</shortName>
        <ecNumber evidence="8">2.7.8.7</ecNumber>
    </recommendedName>
    <alternativeName>
        <fullName evidence="8">4'-phosphopantetheinyl transferase AcpS</fullName>
    </alternativeName>
</protein>
<evidence type="ECO:0000256" key="1">
    <source>
        <dbReference type="ARBA" id="ARBA00022516"/>
    </source>
</evidence>
<dbReference type="RefSeq" id="WP_341764916.1">
    <property type="nucleotide sequence ID" value="NZ_OZ034688.1"/>
</dbReference>
<comment type="function">
    <text evidence="8">Transfers the 4'-phosphopantetheine moiety from coenzyme A to a Ser of acyl-carrier-protein.</text>
</comment>
<dbReference type="SUPFAM" id="SSF56214">
    <property type="entry name" value="4'-phosphopantetheinyl transferase"/>
    <property type="match status" value="1"/>
</dbReference>
<comment type="cofactor">
    <cofactor evidence="8">
        <name>Mg(2+)</name>
        <dbReference type="ChEBI" id="CHEBI:18420"/>
    </cofactor>
</comment>
<comment type="catalytic activity">
    <reaction evidence="8">
        <text>apo-[ACP] + CoA = holo-[ACP] + adenosine 3',5'-bisphosphate + H(+)</text>
        <dbReference type="Rhea" id="RHEA:12068"/>
        <dbReference type="Rhea" id="RHEA-COMP:9685"/>
        <dbReference type="Rhea" id="RHEA-COMP:9690"/>
        <dbReference type="ChEBI" id="CHEBI:15378"/>
        <dbReference type="ChEBI" id="CHEBI:29999"/>
        <dbReference type="ChEBI" id="CHEBI:57287"/>
        <dbReference type="ChEBI" id="CHEBI:58343"/>
        <dbReference type="ChEBI" id="CHEBI:64479"/>
        <dbReference type="EC" id="2.7.8.7"/>
    </reaction>
</comment>
<keyword evidence="8" id="KW-0963">Cytoplasm</keyword>
<keyword evidence="6 8" id="KW-0443">Lipid metabolism</keyword>
<evidence type="ECO:0000256" key="8">
    <source>
        <dbReference type="HAMAP-Rule" id="MF_00101"/>
    </source>
</evidence>
<dbReference type="InterPro" id="IPR008278">
    <property type="entry name" value="4-PPantetheinyl_Trfase_dom"/>
</dbReference>
<keyword evidence="2 8" id="KW-0808">Transferase</keyword>
<proteinExistence type="inferred from homology"/>
<comment type="subcellular location">
    <subcellularLocation>
        <location evidence="8">Cytoplasm</location>
    </subcellularLocation>
</comment>
<keyword evidence="1 8" id="KW-0444">Lipid biosynthesis</keyword>
<feature type="binding site" evidence="8">
    <location>
        <position position="9"/>
    </location>
    <ligand>
        <name>Mg(2+)</name>
        <dbReference type="ChEBI" id="CHEBI:18420"/>
    </ligand>
</feature>
<dbReference type="NCBIfam" id="TIGR00516">
    <property type="entry name" value="acpS"/>
    <property type="match status" value="1"/>
</dbReference>
<evidence type="ECO:0000256" key="6">
    <source>
        <dbReference type="ARBA" id="ARBA00023098"/>
    </source>
</evidence>
<evidence type="ECO:0000256" key="4">
    <source>
        <dbReference type="ARBA" id="ARBA00022832"/>
    </source>
</evidence>
<dbReference type="EMBL" id="OZ034688">
    <property type="protein sequence ID" value="CAL1329456.1"/>
    <property type="molecule type" value="Genomic_DNA"/>
</dbReference>
<evidence type="ECO:0000256" key="7">
    <source>
        <dbReference type="ARBA" id="ARBA00023160"/>
    </source>
</evidence>
<comment type="similarity">
    <text evidence="8">Belongs to the P-Pant transferase superfamily. AcpS family.</text>
</comment>
<feature type="binding site" evidence="8">
    <location>
        <position position="58"/>
    </location>
    <ligand>
        <name>Mg(2+)</name>
        <dbReference type="ChEBI" id="CHEBI:18420"/>
    </ligand>
</feature>
<sequence>MTIIGLGIDLVKVSRIESIIQKFKNEFAKRILTKNEFIQYQQQNNKAKFLAKRFAVKEAASKALGTGIQNIITFNQFEIINNKIGKPLLKLNGKALKLANNLNATNFYVSITDERSYALAIVIIESIILKIK</sequence>
<evidence type="ECO:0000313" key="11">
    <source>
        <dbReference type="Proteomes" id="UP001497533"/>
    </source>
</evidence>
<dbReference type="NCBIfam" id="TIGR00556">
    <property type="entry name" value="pantethn_trn"/>
    <property type="match status" value="1"/>
</dbReference>
<evidence type="ECO:0000256" key="3">
    <source>
        <dbReference type="ARBA" id="ARBA00022723"/>
    </source>
</evidence>
<evidence type="ECO:0000259" key="9">
    <source>
        <dbReference type="Pfam" id="PF01648"/>
    </source>
</evidence>
<dbReference type="InterPro" id="IPR002582">
    <property type="entry name" value="ACPS"/>
</dbReference>